<evidence type="ECO:0000256" key="2">
    <source>
        <dbReference type="ARBA" id="ARBA00022723"/>
    </source>
</evidence>
<dbReference type="EC" id="3.-.-.-" evidence="5"/>
<name>A0A6I3SPI5_HELMO</name>
<dbReference type="RefSeq" id="WP_155477713.1">
    <property type="nucleotide sequence ID" value="NZ_WNKU01000030.1"/>
</dbReference>
<dbReference type="EMBL" id="WNKU01000030">
    <property type="protein sequence ID" value="MTV50636.1"/>
    <property type="molecule type" value="Genomic_DNA"/>
</dbReference>
<evidence type="ECO:0000256" key="4">
    <source>
        <dbReference type="ARBA" id="ARBA00022833"/>
    </source>
</evidence>
<keyword evidence="3 5" id="KW-0378">Hydrolase</keyword>
<organism evidence="7 8">
    <name type="scientific">Heliobacterium mobile</name>
    <name type="common">Heliobacillus mobilis</name>
    <dbReference type="NCBI Taxonomy" id="28064"/>
    <lineage>
        <taxon>Bacteria</taxon>
        <taxon>Bacillati</taxon>
        <taxon>Bacillota</taxon>
        <taxon>Clostridia</taxon>
        <taxon>Eubacteriales</taxon>
        <taxon>Heliobacteriaceae</taxon>
        <taxon>Heliobacterium</taxon>
    </lineage>
</organism>
<comment type="subcellular location">
    <subcellularLocation>
        <location evidence="5">Cytoplasm</location>
    </subcellularLocation>
</comment>
<proteinExistence type="inferred from homology"/>
<dbReference type="SUPFAM" id="SSF109854">
    <property type="entry name" value="DinB/YfiT-like putative metalloenzymes"/>
    <property type="match status" value="1"/>
</dbReference>
<feature type="binding site" evidence="5">
    <location>
        <position position="161"/>
    </location>
    <ligand>
        <name>Zn(2+)</name>
        <dbReference type="ChEBI" id="CHEBI:29105"/>
    </ligand>
</feature>
<keyword evidence="8" id="KW-1185">Reference proteome</keyword>
<dbReference type="OrthoDB" id="9796039at2"/>
<comment type="similarity">
    <text evidence="5">Belongs to the metal hydrolase YfiT family.</text>
</comment>
<evidence type="ECO:0000256" key="3">
    <source>
        <dbReference type="ARBA" id="ARBA00022801"/>
    </source>
</evidence>
<dbReference type="Gene3D" id="1.20.120.450">
    <property type="entry name" value="dinb family like domain"/>
    <property type="match status" value="1"/>
</dbReference>
<evidence type="ECO:0000313" key="7">
    <source>
        <dbReference type="EMBL" id="MTV50636.1"/>
    </source>
</evidence>
<keyword evidence="2 5" id="KW-0479">Metal-binding</keyword>
<comment type="subunit">
    <text evidence="5">Homodimer.</text>
</comment>
<dbReference type="AlphaFoldDB" id="A0A6I3SPI5"/>
<dbReference type="Proteomes" id="UP000430670">
    <property type="component" value="Unassembled WGS sequence"/>
</dbReference>
<accession>A0A6I3SPI5</accession>
<dbReference type="InterPro" id="IPR024775">
    <property type="entry name" value="DinB-like"/>
</dbReference>
<evidence type="ECO:0000256" key="5">
    <source>
        <dbReference type="HAMAP-Rule" id="MF_01256"/>
    </source>
</evidence>
<reference evidence="7 8" key="1">
    <citation type="submission" date="2019-11" db="EMBL/GenBank/DDBJ databases">
        <title>Whole-genome sequence of a the green, strictly anaerobic photosynthetic bacterium Heliobacillus mobilis DSM 6151.</title>
        <authorList>
            <person name="Kyndt J.A."/>
            <person name="Meyer T.E."/>
        </authorList>
    </citation>
    <scope>NUCLEOTIDE SEQUENCE [LARGE SCALE GENOMIC DNA]</scope>
    <source>
        <strain evidence="7 8">DSM 6151</strain>
    </source>
</reference>
<dbReference type="GO" id="GO:0005737">
    <property type="term" value="C:cytoplasm"/>
    <property type="evidence" value="ECO:0007669"/>
    <property type="project" value="UniProtKB-SubCell"/>
</dbReference>
<comment type="caution">
    <text evidence="7">The sequence shown here is derived from an EMBL/GenBank/DDBJ whole genome shotgun (WGS) entry which is preliminary data.</text>
</comment>
<dbReference type="InterPro" id="IPR034660">
    <property type="entry name" value="DinB/YfiT-like"/>
</dbReference>
<feature type="binding site" evidence="5">
    <location>
        <position position="157"/>
    </location>
    <ligand>
        <name>Zn(2+)</name>
        <dbReference type="ChEBI" id="CHEBI:29105"/>
    </ligand>
</feature>
<evidence type="ECO:0000256" key="1">
    <source>
        <dbReference type="ARBA" id="ARBA00022490"/>
    </source>
</evidence>
<dbReference type="GO" id="GO:0016787">
    <property type="term" value="F:hydrolase activity"/>
    <property type="evidence" value="ECO:0007669"/>
    <property type="project" value="UniProtKB-UniRule"/>
</dbReference>
<evidence type="ECO:0000313" key="8">
    <source>
        <dbReference type="Proteomes" id="UP000430670"/>
    </source>
</evidence>
<evidence type="ECO:0000259" key="6">
    <source>
        <dbReference type="Pfam" id="PF12867"/>
    </source>
</evidence>
<keyword evidence="4 5" id="KW-0862">Zinc</keyword>
<comment type="cofactor">
    <cofactor evidence="5">
        <name>Zn(2+)</name>
        <dbReference type="ChEBI" id="CHEBI:29105"/>
    </cofactor>
    <text evidence="5">Binds 1 zinc ion per subunit.</text>
</comment>
<dbReference type="InterPro" id="IPR023774">
    <property type="entry name" value="Put_metal_dep_hydrolase_YfiT"/>
</dbReference>
<sequence>MDELKYPIGRFDFSQEVSDEQIPGLVAQIEALPELLRKSVEGLSEEQMDASYRPGGWTLRQVIHHVADSHMNSFVRFKLALTEDSPTIKPYDEAKWAELDDAVHVPADVSLQLIDSLHKRWVRLLCSLTPAQLDAVFRHPEIGDVSLRKAIGLYAWHGNHHLGHIQAFKKRNGLGL</sequence>
<dbReference type="Pfam" id="PF12867">
    <property type="entry name" value="DinB_2"/>
    <property type="match status" value="1"/>
</dbReference>
<gene>
    <name evidence="7" type="ORF">GJ688_16995</name>
</gene>
<dbReference type="HAMAP" id="MF_01256">
    <property type="entry name" value="YfiT_hydrol"/>
    <property type="match status" value="1"/>
</dbReference>
<comment type="function">
    <text evidence="5">Possible metal-dependent hydrolase.</text>
</comment>
<feature type="domain" description="DinB-like" evidence="6">
    <location>
        <begin position="28"/>
        <end position="165"/>
    </location>
</feature>
<protein>
    <recommendedName>
        <fullName evidence="5">Putative metal-dependent hydrolase GJ688_16995</fullName>
        <ecNumber evidence="5">3.-.-.-</ecNumber>
    </recommendedName>
</protein>
<dbReference type="NCBIfam" id="NF009807">
    <property type="entry name" value="PRK13291.1"/>
    <property type="match status" value="1"/>
</dbReference>
<keyword evidence="1 5" id="KW-0963">Cytoplasm</keyword>
<feature type="binding site" evidence="5">
    <location>
        <position position="65"/>
    </location>
    <ligand>
        <name>Zn(2+)</name>
        <dbReference type="ChEBI" id="CHEBI:29105"/>
    </ligand>
</feature>
<dbReference type="GO" id="GO:0008270">
    <property type="term" value="F:zinc ion binding"/>
    <property type="evidence" value="ECO:0007669"/>
    <property type="project" value="UniProtKB-UniRule"/>
</dbReference>